<organism evidence="1 2">
    <name type="scientific">Crucibulum laeve</name>
    <dbReference type="NCBI Taxonomy" id="68775"/>
    <lineage>
        <taxon>Eukaryota</taxon>
        <taxon>Fungi</taxon>
        <taxon>Dikarya</taxon>
        <taxon>Basidiomycota</taxon>
        <taxon>Agaricomycotina</taxon>
        <taxon>Agaricomycetes</taxon>
        <taxon>Agaricomycetidae</taxon>
        <taxon>Agaricales</taxon>
        <taxon>Agaricineae</taxon>
        <taxon>Nidulariaceae</taxon>
        <taxon>Crucibulum</taxon>
    </lineage>
</organism>
<name>A0A5C3LLW1_9AGAR</name>
<proteinExistence type="predicted"/>
<dbReference type="Proteomes" id="UP000308652">
    <property type="component" value="Unassembled WGS sequence"/>
</dbReference>
<feature type="non-terminal residue" evidence="1">
    <location>
        <position position="1"/>
    </location>
</feature>
<dbReference type="EMBL" id="ML213640">
    <property type="protein sequence ID" value="TFK33850.1"/>
    <property type="molecule type" value="Genomic_DNA"/>
</dbReference>
<evidence type="ECO:0000313" key="2">
    <source>
        <dbReference type="Proteomes" id="UP000308652"/>
    </source>
</evidence>
<sequence>IYRRSLLSLRLGTPMWVPQPNGNLHENYRRRGVSIGDLGILTDDGEFDYMLNVLQPADDPIQPNELPAGFVPLHPPLGRNDISLVDPLFGNGDHLASHSIEKIGGTRNRGLMFRCTASEGAILTLPEGARRETLRNDGSFERYASSHAKSWYQYAKGPCGRKVENQGLYLITSCIKSSSWGIATISNVS</sequence>
<dbReference type="AlphaFoldDB" id="A0A5C3LLW1"/>
<accession>A0A5C3LLW1</accession>
<feature type="non-terminal residue" evidence="1">
    <location>
        <position position="189"/>
    </location>
</feature>
<protein>
    <submittedName>
        <fullName evidence="1">Uncharacterized protein</fullName>
    </submittedName>
</protein>
<keyword evidence="2" id="KW-1185">Reference proteome</keyword>
<reference evidence="1 2" key="1">
    <citation type="journal article" date="2019" name="Nat. Ecol. Evol.">
        <title>Megaphylogeny resolves global patterns of mushroom evolution.</title>
        <authorList>
            <person name="Varga T."/>
            <person name="Krizsan K."/>
            <person name="Foldi C."/>
            <person name="Dima B."/>
            <person name="Sanchez-Garcia M."/>
            <person name="Sanchez-Ramirez S."/>
            <person name="Szollosi G.J."/>
            <person name="Szarkandi J.G."/>
            <person name="Papp V."/>
            <person name="Albert L."/>
            <person name="Andreopoulos W."/>
            <person name="Angelini C."/>
            <person name="Antonin V."/>
            <person name="Barry K.W."/>
            <person name="Bougher N.L."/>
            <person name="Buchanan P."/>
            <person name="Buyck B."/>
            <person name="Bense V."/>
            <person name="Catcheside P."/>
            <person name="Chovatia M."/>
            <person name="Cooper J."/>
            <person name="Damon W."/>
            <person name="Desjardin D."/>
            <person name="Finy P."/>
            <person name="Geml J."/>
            <person name="Haridas S."/>
            <person name="Hughes K."/>
            <person name="Justo A."/>
            <person name="Karasinski D."/>
            <person name="Kautmanova I."/>
            <person name="Kiss B."/>
            <person name="Kocsube S."/>
            <person name="Kotiranta H."/>
            <person name="LaButti K.M."/>
            <person name="Lechner B.E."/>
            <person name="Liimatainen K."/>
            <person name="Lipzen A."/>
            <person name="Lukacs Z."/>
            <person name="Mihaltcheva S."/>
            <person name="Morgado L.N."/>
            <person name="Niskanen T."/>
            <person name="Noordeloos M.E."/>
            <person name="Ohm R.A."/>
            <person name="Ortiz-Santana B."/>
            <person name="Ovrebo C."/>
            <person name="Racz N."/>
            <person name="Riley R."/>
            <person name="Savchenko A."/>
            <person name="Shiryaev A."/>
            <person name="Soop K."/>
            <person name="Spirin V."/>
            <person name="Szebenyi C."/>
            <person name="Tomsovsky M."/>
            <person name="Tulloss R.E."/>
            <person name="Uehling J."/>
            <person name="Grigoriev I.V."/>
            <person name="Vagvolgyi C."/>
            <person name="Papp T."/>
            <person name="Martin F.M."/>
            <person name="Miettinen O."/>
            <person name="Hibbett D.S."/>
            <person name="Nagy L.G."/>
        </authorList>
    </citation>
    <scope>NUCLEOTIDE SEQUENCE [LARGE SCALE GENOMIC DNA]</scope>
    <source>
        <strain evidence="1 2">CBS 166.37</strain>
    </source>
</reference>
<gene>
    <name evidence="1" type="ORF">BDQ12DRAFT_565183</name>
</gene>
<dbReference type="STRING" id="68775.A0A5C3LLW1"/>
<dbReference type="OrthoDB" id="2662290at2759"/>
<evidence type="ECO:0000313" key="1">
    <source>
        <dbReference type="EMBL" id="TFK33850.1"/>
    </source>
</evidence>